<protein>
    <submittedName>
        <fullName evidence="2">Uncharacterized protein</fullName>
    </submittedName>
</protein>
<feature type="transmembrane region" description="Helical" evidence="1">
    <location>
        <begin position="6"/>
        <end position="23"/>
    </location>
</feature>
<evidence type="ECO:0000313" key="2">
    <source>
        <dbReference type="EMBL" id="RKS25082.1"/>
    </source>
</evidence>
<sequence>MLYPFITIGLLIAFVAYLLYLAFVKKNLKQNLSTVVYPGLFFISVWAGLYFLVFV</sequence>
<dbReference type="EMBL" id="RBLC01000001">
    <property type="protein sequence ID" value="RKS25082.1"/>
    <property type="molecule type" value="Genomic_DNA"/>
</dbReference>
<organism evidence="2 3">
    <name type="scientific">Flavobacterium endophyticum</name>
    <dbReference type="NCBI Taxonomy" id="1540163"/>
    <lineage>
        <taxon>Bacteria</taxon>
        <taxon>Pseudomonadati</taxon>
        <taxon>Bacteroidota</taxon>
        <taxon>Flavobacteriia</taxon>
        <taxon>Flavobacteriales</taxon>
        <taxon>Flavobacteriaceae</taxon>
        <taxon>Flavobacterium</taxon>
    </lineage>
</organism>
<name>A0A495MJ76_9FLAO</name>
<gene>
    <name evidence="2" type="ORF">CLV94_0112</name>
</gene>
<accession>A0A495MJ76</accession>
<keyword evidence="1" id="KW-1133">Transmembrane helix</keyword>
<keyword evidence="1" id="KW-0472">Membrane</keyword>
<comment type="caution">
    <text evidence="2">The sequence shown here is derived from an EMBL/GenBank/DDBJ whole genome shotgun (WGS) entry which is preliminary data.</text>
</comment>
<dbReference type="AlphaFoldDB" id="A0A495MJ76"/>
<feature type="transmembrane region" description="Helical" evidence="1">
    <location>
        <begin position="35"/>
        <end position="53"/>
    </location>
</feature>
<evidence type="ECO:0000313" key="3">
    <source>
        <dbReference type="Proteomes" id="UP000277579"/>
    </source>
</evidence>
<evidence type="ECO:0000256" key="1">
    <source>
        <dbReference type="SAM" id="Phobius"/>
    </source>
</evidence>
<keyword evidence="1" id="KW-0812">Transmembrane</keyword>
<reference evidence="2 3" key="1">
    <citation type="submission" date="2018-10" db="EMBL/GenBank/DDBJ databases">
        <title>Genomic Encyclopedia of Archaeal and Bacterial Type Strains, Phase II (KMG-II): from individual species to whole genera.</title>
        <authorList>
            <person name="Goeker M."/>
        </authorList>
    </citation>
    <scope>NUCLEOTIDE SEQUENCE [LARGE SCALE GENOMIC DNA]</scope>
    <source>
        <strain evidence="2 3">DSM 29537</strain>
    </source>
</reference>
<proteinExistence type="predicted"/>
<dbReference type="Proteomes" id="UP000277579">
    <property type="component" value="Unassembled WGS sequence"/>
</dbReference>
<keyword evidence="3" id="KW-1185">Reference proteome</keyword>